<accession>A0ABU1MG32</accession>
<dbReference type="EMBL" id="JAVDQT010000014">
    <property type="protein sequence ID" value="MDR6434720.1"/>
    <property type="molecule type" value="Genomic_DNA"/>
</dbReference>
<gene>
    <name evidence="1" type="ORF">J2782_004473</name>
</gene>
<protein>
    <submittedName>
        <fullName evidence="1">Glucosamine 6-phosphate synthetase-like amidotransferase/phosphosugar isomerase protein</fullName>
    </submittedName>
</protein>
<dbReference type="Proteomes" id="UP001184614">
    <property type="component" value="Unassembled WGS sequence"/>
</dbReference>
<evidence type="ECO:0000313" key="2">
    <source>
        <dbReference type="Proteomes" id="UP001184614"/>
    </source>
</evidence>
<name>A0ABU1MG32_9HYPH</name>
<sequence>MTRSSGFSLNAALVALPEHKAHGGYRNSIETGSVAQAENVWPATKEGVMSSDTNILIFQPDRTRILNRILSNAKYVTENMRPLSGHLRERSKTVLKHFMAGVIIDAVHTFTPSTEPYAAFANREHQNNRI</sequence>
<keyword evidence="2" id="KW-1185">Reference proteome</keyword>
<evidence type="ECO:0000313" key="1">
    <source>
        <dbReference type="EMBL" id="MDR6434720.1"/>
    </source>
</evidence>
<organism evidence="1 2">
    <name type="scientific">Brucella pseudogrignonensis</name>
    <dbReference type="NCBI Taxonomy" id="419475"/>
    <lineage>
        <taxon>Bacteria</taxon>
        <taxon>Pseudomonadati</taxon>
        <taxon>Pseudomonadota</taxon>
        <taxon>Alphaproteobacteria</taxon>
        <taxon>Hyphomicrobiales</taxon>
        <taxon>Brucellaceae</taxon>
        <taxon>Brucella/Ochrobactrum group</taxon>
        <taxon>Brucella</taxon>
    </lineage>
</organism>
<proteinExistence type="predicted"/>
<dbReference type="RefSeq" id="WP_310016187.1">
    <property type="nucleotide sequence ID" value="NZ_JAVDQT010000014.1"/>
</dbReference>
<comment type="caution">
    <text evidence="1">The sequence shown here is derived from an EMBL/GenBank/DDBJ whole genome shotgun (WGS) entry which is preliminary data.</text>
</comment>
<reference evidence="1 2" key="1">
    <citation type="submission" date="2023-07" db="EMBL/GenBank/DDBJ databases">
        <title>Sorghum-associated microbial communities from plants grown in Nebraska, USA.</title>
        <authorList>
            <person name="Schachtman D."/>
        </authorList>
    </citation>
    <scope>NUCLEOTIDE SEQUENCE [LARGE SCALE GENOMIC DNA]</scope>
    <source>
        <strain evidence="1 2">DS1730</strain>
    </source>
</reference>